<evidence type="ECO:0000313" key="7">
    <source>
        <dbReference type="EMBL" id="CRL16953.1"/>
    </source>
</evidence>
<dbReference type="GO" id="GO:0016020">
    <property type="term" value="C:membrane"/>
    <property type="evidence" value="ECO:0007669"/>
    <property type="project" value="InterPro"/>
</dbReference>
<dbReference type="Proteomes" id="UP000237433">
    <property type="component" value="Unassembled WGS sequence"/>
</dbReference>
<evidence type="ECO:0000256" key="5">
    <source>
        <dbReference type="ARBA" id="ARBA00022683"/>
    </source>
</evidence>
<dbReference type="NCBIfam" id="TIGR00848">
    <property type="entry name" value="fruA"/>
    <property type="match status" value="1"/>
</dbReference>
<gene>
    <name evidence="8" type="ORF">ACX51_09440</name>
</gene>
<dbReference type="PANTHER" id="PTHR47738:SF2">
    <property type="entry name" value="PTS SYSTEM FRUCTOSE-LIKE EIIA COMPONENT"/>
    <property type="match status" value="1"/>
</dbReference>
<evidence type="ECO:0000259" key="6">
    <source>
        <dbReference type="PROSITE" id="PS51094"/>
    </source>
</evidence>
<dbReference type="GO" id="GO:0009401">
    <property type="term" value="P:phosphoenolpyruvate-dependent sugar phosphotransferase system"/>
    <property type="evidence" value="ECO:0007669"/>
    <property type="project" value="UniProtKB-KW"/>
</dbReference>
<dbReference type="PROSITE" id="PS51094">
    <property type="entry name" value="PTS_EIIA_TYPE_2"/>
    <property type="match status" value="1"/>
</dbReference>
<dbReference type="CDD" id="cd00211">
    <property type="entry name" value="PTS_IIA_fru"/>
    <property type="match status" value="1"/>
</dbReference>
<accession>A0A0K1MRE6</accession>
<evidence type="ECO:0000313" key="8">
    <source>
        <dbReference type="EMBL" id="POE42779.1"/>
    </source>
</evidence>
<evidence type="ECO:0000256" key="1">
    <source>
        <dbReference type="ARBA" id="ARBA00022448"/>
    </source>
</evidence>
<dbReference type="PATRIC" id="fig|1597.20.peg.404"/>
<dbReference type="EMBL" id="LN846901">
    <property type="protein sequence ID" value="CRL16953.1"/>
    <property type="molecule type" value="Genomic_DNA"/>
</dbReference>
<dbReference type="InterPro" id="IPR016152">
    <property type="entry name" value="PTrfase/Anion_transptr"/>
</dbReference>
<dbReference type="GO" id="GO:0008982">
    <property type="term" value="F:protein-N(PI)-phosphohistidine-sugar phosphotransferase activity"/>
    <property type="evidence" value="ECO:0007669"/>
    <property type="project" value="InterPro"/>
</dbReference>
<evidence type="ECO:0000256" key="4">
    <source>
        <dbReference type="ARBA" id="ARBA00022679"/>
    </source>
</evidence>
<dbReference type="InterPro" id="IPR002178">
    <property type="entry name" value="PTS_EIIA_type-2_dom"/>
</dbReference>
<dbReference type="InterPro" id="IPR004715">
    <property type="entry name" value="PTS_IIA_fruc"/>
</dbReference>
<dbReference type="Gene3D" id="3.40.930.10">
    <property type="entry name" value="Mannitol-specific EII, Chain A"/>
    <property type="match status" value="1"/>
</dbReference>
<name>A0A0K1MRE6_LACPA</name>
<dbReference type="SUPFAM" id="SSF55804">
    <property type="entry name" value="Phoshotransferase/anion transport protein"/>
    <property type="match status" value="1"/>
</dbReference>
<dbReference type="InterPro" id="IPR051541">
    <property type="entry name" value="PTS_SugarTrans_NitroReg"/>
</dbReference>
<keyword evidence="3" id="KW-0762">Sugar transport</keyword>
<dbReference type="PROSITE" id="PS00372">
    <property type="entry name" value="PTS_EIIA_TYPE_2_HIS"/>
    <property type="match status" value="1"/>
</dbReference>
<dbReference type="RefSeq" id="WP_003586735.1">
    <property type="nucleotide sequence ID" value="NZ_AFYO01000012.1"/>
</dbReference>
<keyword evidence="1" id="KW-0813">Transport</keyword>
<reference evidence="8 9" key="2">
    <citation type="journal article" date="2015" name="J. Am. Soc. Brew. Chem.">
        <title>Dissolved carbon dioxide selects for lactic acid bacteria able to grow in and spoil packaged beer.</title>
        <authorList>
            <person name="Bergsveinson J."/>
            <person name="Redekop A."/>
            <person name="Zoerb S."/>
            <person name="Ziola B."/>
        </authorList>
    </citation>
    <scope>NUCLEOTIDE SEQUENCE [LARGE SCALE GENOMIC DNA]</scope>
    <source>
        <strain evidence="8 9">CCC B1205</strain>
    </source>
</reference>
<evidence type="ECO:0000313" key="9">
    <source>
        <dbReference type="Proteomes" id="UP000237433"/>
    </source>
</evidence>
<dbReference type="Pfam" id="PF00359">
    <property type="entry name" value="PTS_EIIA_2"/>
    <property type="match status" value="1"/>
</dbReference>
<keyword evidence="5" id="KW-0598">Phosphotransferase system</keyword>
<dbReference type="AlphaFoldDB" id="A0A0K1MRE6"/>
<protein>
    <submittedName>
        <fullName evidence="8">PTS fructose transporter subunit IIA</fullName>
    </submittedName>
    <submittedName>
        <fullName evidence="7">PTS system fructose-specific IIA component</fullName>
    </submittedName>
</protein>
<dbReference type="PANTHER" id="PTHR47738">
    <property type="entry name" value="PTS SYSTEM FRUCTOSE-LIKE EIIA COMPONENT-RELATED"/>
    <property type="match status" value="1"/>
</dbReference>
<dbReference type="EMBL" id="LGIY01000014">
    <property type="protein sequence ID" value="POE42779.1"/>
    <property type="molecule type" value="Genomic_DNA"/>
</dbReference>
<keyword evidence="4" id="KW-0808">Transferase</keyword>
<reference evidence="7" key="1">
    <citation type="journal article" date="2015" name="Front. Microbiol.">
        <title>The vaginal isolate Lactobacillus paracasei LPC-S01 (DSM 26760) is suitable for oral administration.</title>
        <authorList>
            <person name="Balzaretti S."/>
            <person name="Taverniti V."/>
            <person name="Rondini G."/>
            <person name="Marcolegio G."/>
            <person name="Minuzzo M."/>
            <person name="Remagni M.C."/>
            <person name="Fiore W."/>
            <person name="Arioli S."/>
            <person name="Guglielmetti S."/>
        </authorList>
    </citation>
    <scope>NUCLEOTIDE SEQUENCE</scope>
    <source>
        <strain evidence="7">LPC-S01</strain>
    </source>
</reference>
<evidence type="ECO:0000256" key="2">
    <source>
        <dbReference type="ARBA" id="ARBA00022553"/>
    </source>
</evidence>
<feature type="domain" description="PTS EIIA type-2" evidence="6">
    <location>
        <begin position="6"/>
        <end position="152"/>
    </location>
</feature>
<organism evidence="7">
    <name type="scientific">Lacticaseibacillus paracasei</name>
    <name type="common">Lactobacillus paracasei</name>
    <dbReference type="NCBI Taxonomy" id="1597"/>
    <lineage>
        <taxon>Bacteria</taxon>
        <taxon>Bacillati</taxon>
        <taxon>Bacillota</taxon>
        <taxon>Bacilli</taxon>
        <taxon>Lactobacillales</taxon>
        <taxon>Lactobacillaceae</taxon>
        <taxon>Lacticaseibacillus</taxon>
    </lineage>
</organism>
<keyword evidence="2" id="KW-0597">Phosphoprotein</keyword>
<proteinExistence type="predicted"/>
<sequence>MEQIDEVLDPRLIKLNLNASSKRDAITQLSETLKDADYINDVPSFVKDIYLREKEGITGIGDGIAIPHGKSDYVTKVGVAIGVFNKPIEWETLDDEGVTVVILFAVSNNTESARNQLKLLSLFAARLGHEDVIEKLKKATSSAELIAAFTEKEGLGQ</sequence>
<evidence type="ECO:0000256" key="3">
    <source>
        <dbReference type="ARBA" id="ARBA00022597"/>
    </source>
</evidence>